<feature type="chain" id="PRO_5011436581" evidence="5">
    <location>
        <begin position="23"/>
        <end position="225"/>
    </location>
</feature>
<gene>
    <name evidence="7" type="ORF">SAMN05192580_2834</name>
</gene>
<dbReference type="EMBL" id="FOZG01000002">
    <property type="protein sequence ID" value="SFS03801.1"/>
    <property type="molecule type" value="Genomic_DNA"/>
</dbReference>
<evidence type="ECO:0000313" key="8">
    <source>
        <dbReference type="Proteomes" id="UP000198824"/>
    </source>
</evidence>
<organism evidence="7 8">
    <name type="scientific">Sphingomonas jatrophae</name>
    <dbReference type="NCBI Taxonomy" id="1166337"/>
    <lineage>
        <taxon>Bacteria</taxon>
        <taxon>Pseudomonadati</taxon>
        <taxon>Pseudomonadota</taxon>
        <taxon>Alphaproteobacteria</taxon>
        <taxon>Sphingomonadales</taxon>
        <taxon>Sphingomonadaceae</taxon>
        <taxon>Sphingomonas</taxon>
    </lineage>
</organism>
<dbReference type="CDD" id="cd07185">
    <property type="entry name" value="OmpA_C-like"/>
    <property type="match status" value="1"/>
</dbReference>
<keyword evidence="5" id="KW-0732">Signal</keyword>
<comment type="subcellular location">
    <subcellularLocation>
        <location evidence="1">Cell outer membrane</location>
    </subcellularLocation>
</comment>
<dbReference type="STRING" id="1166337.SAMN05192580_2834"/>
<reference evidence="7 8" key="1">
    <citation type="submission" date="2016-10" db="EMBL/GenBank/DDBJ databases">
        <authorList>
            <person name="de Groot N.N."/>
        </authorList>
    </citation>
    <scope>NUCLEOTIDE SEQUENCE [LARGE SCALE GENOMIC DNA]</scope>
    <source>
        <strain evidence="7 8">S5-249</strain>
    </source>
</reference>
<protein>
    <submittedName>
        <fullName evidence="7">Outer membrane protein OmpA</fullName>
    </submittedName>
</protein>
<dbReference type="PANTHER" id="PTHR30329:SF21">
    <property type="entry name" value="LIPOPROTEIN YIAD-RELATED"/>
    <property type="match status" value="1"/>
</dbReference>
<dbReference type="Proteomes" id="UP000198824">
    <property type="component" value="Unassembled WGS sequence"/>
</dbReference>
<dbReference type="InterPro" id="IPR006664">
    <property type="entry name" value="OMP_bac"/>
</dbReference>
<dbReference type="PRINTS" id="PR01021">
    <property type="entry name" value="OMPADOMAIN"/>
</dbReference>
<sequence>MKSAIVVAVSLSALSLPGAALAQVKASRSAAQVVCELTGDCAAESADSGIELPKEAAFSFTRPGTVKAATAPARQAQPVAARPAAPTRVASVARPARGAAAAAAVAAPARPASPQGIDMRITFGLGSAEMTPQGRAEAEAFAKALQLPALASRKFVVEGHTDASGDRDANVRLSQARAESVANFLKAQGIAEDRLIAKGFGPDKPLPGRSAAAAANRRVQFVPAS</sequence>
<name>A0A1I6LKA2_9SPHN</name>
<evidence type="ECO:0000259" key="6">
    <source>
        <dbReference type="PROSITE" id="PS51123"/>
    </source>
</evidence>
<keyword evidence="3" id="KW-0998">Cell outer membrane</keyword>
<dbReference type="OrthoDB" id="9814546at2"/>
<dbReference type="InterPro" id="IPR006665">
    <property type="entry name" value="OmpA-like"/>
</dbReference>
<dbReference type="RefSeq" id="WP_093315576.1">
    <property type="nucleotide sequence ID" value="NZ_FOZG01000002.1"/>
</dbReference>
<dbReference type="GO" id="GO:0009279">
    <property type="term" value="C:cell outer membrane"/>
    <property type="evidence" value="ECO:0007669"/>
    <property type="project" value="UniProtKB-SubCell"/>
</dbReference>
<dbReference type="InterPro" id="IPR050330">
    <property type="entry name" value="Bact_OuterMem_StrucFunc"/>
</dbReference>
<feature type="domain" description="OmpA-like" evidence="6">
    <location>
        <begin position="110"/>
        <end position="225"/>
    </location>
</feature>
<proteinExistence type="predicted"/>
<dbReference type="PANTHER" id="PTHR30329">
    <property type="entry name" value="STATOR ELEMENT OF FLAGELLAR MOTOR COMPLEX"/>
    <property type="match status" value="1"/>
</dbReference>
<dbReference type="PROSITE" id="PS51123">
    <property type="entry name" value="OMPA_2"/>
    <property type="match status" value="1"/>
</dbReference>
<evidence type="ECO:0000256" key="5">
    <source>
        <dbReference type="SAM" id="SignalP"/>
    </source>
</evidence>
<evidence type="ECO:0000256" key="2">
    <source>
        <dbReference type="ARBA" id="ARBA00023136"/>
    </source>
</evidence>
<dbReference type="SUPFAM" id="SSF103088">
    <property type="entry name" value="OmpA-like"/>
    <property type="match status" value="1"/>
</dbReference>
<evidence type="ECO:0000313" key="7">
    <source>
        <dbReference type="EMBL" id="SFS03801.1"/>
    </source>
</evidence>
<dbReference type="Pfam" id="PF00691">
    <property type="entry name" value="OmpA"/>
    <property type="match status" value="1"/>
</dbReference>
<keyword evidence="8" id="KW-1185">Reference proteome</keyword>
<evidence type="ECO:0000256" key="4">
    <source>
        <dbReference type="PROSITE-ProRule" id="PRU00473"/>
    </source>
</evidence>
<keyword evidence="2 4" id="KW-0472">Membrane</keyword>
<dbReference type="AlphaFoldDB" id="A0A1I6LKA2"/>
<accession>A0A1I6LKA2</accession>
<dbReference type="Gene3D" id="3.30.1330.60">
    <property type="entry name" value="OmpA-like domain"/>
    <property type="match status" value="1"/>
</dbReference>
<feature type="signal peptide" evidence="5">
    <location>
        <begin position="1"/>
        <end position="22"/>
    </location>
</feature>
<evidence type="ECO:0000256" key="1">
    <source>
        <dbReference type="ARBA" id="ARBA00004442"/>
    </source>
</evidence>
<evidence type="ECO:0000256" key="3">
    <source>
        <dbReference type="ARBA" id="ARBA00023237"/>
    </source>
</evidence>
<dbReference type="InterPro" id="IPR036737">
    <property type="entry name" value="OmpA-like_sf"/>
</dbReference>